<keyword evidence="1" id="KW-0805">Transcription regulation</keyword>
<dbReference type="InterPro" id="IPR036093">
    <property type="entry name" value="NAC_dom_sf"/>
</dbReference>
<dbReference type="AlphaFoldDB" id="A0AA88WZL4"/>
<evidence type="ECO:0000256" key="4">
    <source>
        <dbReference type="ARBA" id="ARBA00023242"/>
    </source>
</evidence>
<keyword evidence="3" id="KW-0804">Transcription</keyword>
<keyword evidence="4" id="KW-0539">Nucleus</keyword>
<dbReference type="EMBL" id="JAVXUP010000148">
    <property type="protein sequence ID" value="KAK3036399.1"/>
    <property type="molecule type" value="Genomic_DNA"/>
</dbReference>
<accession>A0AA88WZL4</accession>
<feature type="domain" description="NAC" evidence="6">
    <location>
        <begin position="15"/>
        <end position="159"/>
    </location>
</feature>
<evidence type="ECO:0000256" key="1">
    <source>
        <dbReference type="ARBA" id="ARBA00023015"/>
    </source>
</evidence>
<dbReference type="InterPro" id="IPR003441">
    <property type="entry name" value="NAC-dom"/>
</dbReference>
<evidence type="ECO:0000256" key="5">
    <source>
        <dbReference type="SAM" id="MobiDB-lite"/>
    </source>
</evidence>
<dbReference type="GO" id="GO:0006355">
    <property type="term" value="P:regulation of DNA-templated transcription"/>
    <property type="evidence" value="ECO:0007669"/>
    <property type="project" value="InterPro"/>
</dbReference>
<evidence type="ECO:0000259" key="6">
    <source>
        <dbReference type="PROSITE" id="PS51005"/>
    </source>
</evidence>
<dbReference type="Proteomes" id="UP001188597">
    <property type="component" value="Unassembled WGS sequence"/>
</dbReference>
<feature type="region of interest" description="Disordered" evidence="5">
    <location>
        <begin position="181"/>
        <end position="214"/>
    </location>
</feature>
<evidence type="ECO:0000256" key="2">
    <source>
        <dbReference type="ARBA" id="ARBA00023125"/>
    </source>
</evidence>
<evidence type="ECO:0000256" key="3">
    <source>
        <dbReference type="ARBA" id="ARBA00023163"/>
    </source>
</evidence>
<reference evidence="7" key="1">
    <citation type="submission" date="2022-12" db="EMBL/GenBank/DDBJ databases">
        <title>Draft genome assemblies for two species of Escallonia (Escalloniales).</title>
        <authorList>
            <person name="Chanderbali A."/>
            <person name="Dervinis C."/>
            <person name="Anghel I."/>
            <person name="Soltis D."/>
            <person name="Soltis P."/>
            <person name="Zapata F."/>
        </authorList>
    </citation>
    <scope>NUCLEOTIDE SEQUENCE</scope>
    <source>
        <strain evidence="7">UCBG64.0493</strain>
        <tissue evidence="7">Leaf</tissue>
    </source>
</reference>
<dbReference type="GO" id="GO:0003677">
    <property type="term" value="F:DNA binding"/>
    <property type="evidence" value="ECO:0007669"/>
    <property type="project" value="UniProtKB-KW"/>
</dbReference>
<comment type="caution">
    <text evidence="7">The sequence shown here is derived from an EMBL/GenBank/DDBJ whole genome shotgun (WGS) entry which is preliminary data.</text>
</comment>
<dbReference type="Pfam" id="PF02365">
    <property type="entry name" value="NAM"/>
    <property type="match status" value="1"/>
</dbReference>
<evidence type="ECO:0000313" key="8">
    <source>
        <dbReference type="Proteomes" id="UP001188597"/>
    </source>
</evidence>
<proteinExistence type="predicted"/>
<name>A0AA88WZL4_9ASTE</name>
<dbReference type="PROSITE" id="PS51005">
    <property type="entry name" value="NAC"/>
    <property type="match status" value="1"/>
</dbReference>
<dbReference type="PANTHER" id="PTHR31719:SF130">
    <property type="entry name" value="NAC DOMAIN-CONTAINING PROTEIN 18"/>
    <property type="match status" value="1"/>
</dbReference>
<evidence type="ECO:0000313" key="7">
    <source>
        <dbReference type="EMBL" id="KAK3036399.1"/>
    </source>
</evidence>
<gene>
    <name evidence="7" type="ORF">RJ639_029998</name>
</gene>
<sequence length="214" mass="24050">MEKPRSVSCGGTMRLPLGYRFRPTDEELVIHYLLRKVCCVPLPASVIPELDVFHTNPSHLPGSPKENKYFFSKRRGNLAKCGRTNTCSGYWKPASGREKVIVVPGTKQAVGMKKSWVFRPDCLRTRWLMNEYRLVGSPTTRNSPQQATEYWVVCCIYQQRSKITSKREVIMPSIIDFMVEDRGIDDSGPPQPSSSSSVITAVSSNEVDQEASSS</sequence>
<dbReference type="SUPFAM" id="SSF101941">
    <property type="entry name" value="NAC domain"/>
    <property type="match status" value="1"/>
</dbReference>
<organism evidence="7 8">
    <name type="scientific">Escallonia herrerae</name>
    <dbReference type="NCBI Taxonomy" id="1293975"/>
    <lineage>
        <taxon>Eukaryota</taxon>
        <taxon>Viridiplantae</taxon>
        <taxon>Streptophyta</taxon>
        <taxon>Embryophyta</taxon>
        <taxon>Tracheophyta</taxon>
        <taxon>Spermatophyta</taxon>
        <taxon>Magnoliopsida</taxon>
        <taxon>eudicotyledons</taxon>
        <taxon>Gunneridae</taxon>
        <taxon>Pentapetalae</taxon>
        <taxon>asterids</taxon>
        <taxon>campanulids</taxon>
        <taxon>Escalloniales</taxon>
        <taxon>Escalloniaceae</taxon>
        <taxon>Escallonia</taxon>
    </lineage>
</organism>
<protein>
    <recommendedName>
        <fullName evidence="6">NAC domain-containing protein</fullName>
    </recommendedName>
</protein>
<dbReference type="PANTHER" id="PTHR31719">
    <property type="entry name" value="NAC TRANSCRIPTION FACTOR 56"/>
    <property type="match status" value="1"/>
</dbReference>
<dbReference type="Gene3D" id="2.170.150.80">
    <property type="entry name" value="NAC domain"/>
    <property type="match status" value="1"/>
</dbReference>
<feature type="compositionally biased region" description="Low complexity" evidence="5">
    <location>
        <begin position="193"/>
        <end position="204"/>
    </location>
</feature>
<keyword evidence="2" id="KW-0238">DNA-binding</keyword>
<keyword evidence="8" id="KW-1185">Reference proteome</keyword>